<evidence type="ECO:0000313" key="1">
    <source>
        <dbReference type="EMBL" id="KAF5901148.1"/>
    </source>
</evidence>
<reference evidence="1" key="1">
    <citation type="submission" date="2020-07" db="EMBL/GenBank/DDBJ databases">
        <title>Clarias magur genome sequencing, assembly and annotation.</title>
        <authorList>
            <person name="Kushwaha B."/>
            <person name="Kumar R."/>
            <person name="Das P."/>
            <person name="Joshi C.G."/>
            <person name="Kumar D."/>
            <person name="Nagpure N.S."/>
            <person name="Pandey M."/>
            <person name="Agarwal S."/>
            <person name="Srivastava S."/>
            <person name="Singh M."/>
            <person name="Sahoo L."/>
            <person name="Jayasankar P."/>
            <person name="Meher P.K."/>
            <person name="Koringa P.G."/>
            <person name="Iquebal M.A."/>
            <person name="Das S.P."/>
            <person name="Bit A."/>
            <person name="Patnaik S."/>
            <person name="Patel N."/>
            <person name="Shah T.M."/>
            <person name="Hinsu A."/>
            <person name="Jena J.K."/>
        </authorList>
    </citation>
    <scope>NUCLEOTIDE SEQUENCE</scope>
    <source>
        <strain evidence="1">CIFAMagur01</strain>
        <tissue evidence="1">Testis</tissue>
    </source>
</reference>
<dbReference type="AlphaFoldDB" id="A0A8J4U7E9"/>
<dbReference type="EMBL" id="QNUK01000118">
    <property type="protein sequence ID" value="KAF5901148.1"/>
    <property type="molecule type" value="Genomic_DNA"/>
</dbReference>
<dbReference type="Proteomes" id="UP000727407">
    <property type="component" value="Unassembled WGS sequence"/>
</dbReference>
<dbReference type="OrthoDB" id="8609993at2759"/>
<dbReference type="SUPFAM" id="SSF49265">
    <property type="entry name" value="Fibronectin type III"/>
    <property type="match status" value="1"/>
</dbReference>
<comment type="caution">
    <text evidence="1">The sequence shown here is derived from an EMBL/GenBank/DDBJ whole genome shotgun (WGS) entry which is preliminary data.</text>
</comment>
<protein>
    <submittedName>
        <fullName evidence="1">Receptor-type tyrosine-protein phosphatase H-like</fullName>
    </submittedName>
</protein>
<keyword evidence="2" id="KW-1185">Reference proteome</keyword>
<gene>
    <name evidence="1" type="ORF">DAT39_009135</name>
</gene>
<evidence type="ECO:0000313" key="2">
    <source>
        <dbReference type="Proteomes" id="UP000727407"/>
    </source>
</evidence>
<organism evidence="1 2">
    <name type="scientific">Clarias magur</name>
    <name type="common">Asian catfish</name>
    <name type="synonym">Macropteronotus magur</name>
    <dbReference type="NCBI Taxonomy" id="1594786"/>
    <lineage>
        <taxon>Eukaryota</taxon>
        <taxon>Metazoa</taxon>
        <taxon>Chordata</taxon>
        <taxon>Craniata</taxon>
        <taxon>Vertebrata</taxon>
        <taxon>Euteleostomi</taxon>
        <taxon>Actinopterygii</taxon>
        <taxon>Neopterygii</taxon>
        <taxon>Teleostei</taxon>
        <taxon>Ostariophysi</taxon>
        <taxon>Siluriformes</taxon>
        <taxon>Clariidae</taxon>
        <taxon>Clarias</taxon>
    </lineage>
</organism>
<accession>A0A8J4U7E9</accession>
<keyword evidence="1" id="KW-0675">Receptor</keyword>
<dbReference type="InterPro" id="IPR013783">
    <property type="entry name" value="Ig-like_fold"/>
</dbReference>
<sequence length="93" mass="10187">MPLNPNVVTGLYCQYSSGGYGLTLVWDPTNGGRTAVQVNIKSRSFIHTGERLYIDGLMPAQWYTLSVSAISGPMHMSIPVTITCQTDPRDQLP</sequence>
<name>A0A8J4U7E9_CLAMG</name>
<dbReference type="Gene3D" id="2.60.40.10">
    <property type="entry name" value="Immunoglobulins"/>
    <property type="match status" value="1"/>
</dbReference>
<dbReference type="InterPro" id="IPR036116">
    <property type="entry name" value="FN3_sf"/>
</dbReference>
<proteinExistence type="predicted"/>